<evidence type="ECO:0000313" key="2">
    <source>
        <dbReference type="EMBL" id="KEZ75995.1"/>
    </source>
</evidence>
<feature type="region of interest" description="Disordered" evidence="1">
    <location>
        <begin position="55"/>
        <end position="75"/>
    </location>
</feature>
<feature type="compositionally biased region" description="Basic and acidic residues" evidence="1">
    <location>
        <begin position="66"/>
        <end position="75"/>
    </location>
</feature>
<dbReference type="EMBL" id="APNK01000043">
    <property type="protein sequence ID" value="KEZ75995.1"/>
    <property type="molecule type" value="Genomic_DNA"/>
</dbReference>
<keyword evidence="3" id="KW-1185">Reference proteome</keyword>
<accession>A0A084IH11</accession>
<dbReference type="AlphaFoldDB" id="A0A084IH11"/>
<evidence type="ECO:0000313" key="3">
    <source>
        <dbReference type="Proteomes" id="UP000028302"/>
    </source>
</evidence>
<evidence type="ECO:0000256" key="1">
    <source>
        <dbReference type="SAM" id="MobiDB-lite"/>
    </source>
</evidence>
<gene>
    <name evidence="2" type="ORF">C41B8_17224</name>
</gene>
<sequence length="75" mass="8219">MARGCGLFQALLNAFALRRRAASRQDDRTKQGQARGWALPASISKYSLHGVMMPHARAADQSGGPETKRSQRAHD</sequence>
<reference evidence="2 3" key="1">
    <citation type="submission" date="2013-03" db="EMBL/GenBank/DDBJ databases">
        <title>Salinisphaera hydrothermalis C41B8 Genome Sequencing.</title>
        <authorList>
            <person name="Li C."/>
            <person name="Lai Q."/>
            <person name="Shao Z."/>
        </authorList>
    </citation>
    <scope>NUCLEOTIDE SEQUENCE [LARGE SCALE GENOMIC DNA]</scope>
    <source>
        <strain evidence="2 3">C41B8</strain>
    </source>
</reference>
<organism evidence="2 3">
    <name type="scientific">Salinisphaera hydrothermalis (strain C41B8)</name>
    <dbReference type="NCBI Taxonomy" id="1304275"/>
    <lineage>
        <taxon>Bacteria</taxon>
        <taxon>Pseudomonadati</taxon>
        <taxon>Pseudomonadota</taxon>
        <taxon>Gammaproteobacteria</taxon>
        <taxon>Salinisphaerales</taxon>
        <taxon>Salinisphaeraceae</taxon>
        <taxon>Salinisphaera</taxon>
    </lineage>
</organism>
<proteinExistence type="predicted"/>
<name>A0A084IH11_SALHC</name>
<protein>
    <submittedName>
        <fullName evidence="2">Uncharacterized protein</fullName>
    </submittedName>
</protein>
<dbReference type="Proteomes" id="UP000028302">
    <property type="component" value="Unassembled WGS sequence"/>
</dbReference>
<comment type="caution">
    <text evidence="2">The sequence shown here is derived from an EMBL/GenBank/DDBJ whole genome shotgun (WGS) entry which is preliminary data.</text>
</comment>